<dbReference type="InterPro" id="IPR040079">
    <property type="entry name" value="Glutathione_S-Trfase"/>
</dbReference>
<dbReference type="Proteomes" id="UP000475928">
    <property type="component" value="Unassembled WGS sequence"/>
</dbReference>
<dbReference type="GO" id="GO:0004364">
    <property type="term" value="F:glutathione transferase activity"/>
    <property type="evidence" value="ECO:0007669"/>
    <property type="project" value="InterPro"/>
</dbReference>
<dbReference type="PANTHER" id="PTHR32419:SF6">
    <property type="entry name" value="GLUTATHIONE S-TRANSFERASE OMEGA-LIKE 1-RELATED"/>
    <property type="match status" value="1"/>
</dbReference>
<feature type="active site" description="Proton donor/acceptor" evidence="1">
    <location>
        <position position="207"/>
    </location>
</feature>
<dbReference type="PANTHER" id="PTHR32419">
    <property type="entry name" value="GLUTATHIONYL-HYDROQUINONE REDUCTASE"/>
    <property type="match status" value="1"/>
</dbReference>
<evidence type="ECO:0000256" key="2">
    <source>
        <dbReference type="PIRSR" id="PIRSR015753-2"/>
    </source>
</evidence>
<dbReference type="SFLD" id="SFLDS00019">
    <property type="entry name" value="Glutathione_Transferase_(cytos"/>
    <property type="match status" value="1"/>
</dbReference>
<name>A0A6A0B565_9LACT</name>
<reference evidence="4 5" key="1">
    <citation type="submission" date="2020-02" db="EMBL/GenBank/DDBJ databases">
        <title>Draft genome sequence of Lactococcus sp. Hs20B0-1.</title>
        <authorList>
            <person name="Noda S."/>
            <person name="Yuki M."/>
            <person name="Ohkuma M."/>
        </authorList>
    </citation>
    <scope>NUCLEOTIDE SEQUENCE [LARGE SCALE GENOMIC DNA]</scope>
    <source>
        <strain evidence="4 5">Hs20B0-1</strain>
    </source>
</reference>
<comment type="caution">
    <text evidence="4">The sequence shown here is derived from an EMBL/GenBank/DDBJ whole genome shotgun (WGS) entry which is preliminary data.</text>
</comment>
<dbReference type="InterPro" id="IPR047047">
    <property type="entry name" value="GST_Omega-like_C"/>
</dbReference>
<dbReference type="AlphaFoldDB" id="A0A6A0B565"/>
<accession>A0A6A0B565</accession>
<dbReference type="SFLD" id="SFLDG01206">
    <property type="entry name" value="Xi.1"/>
    <property type="match status" value="1"/>
</dbReference>
<dbReference type="RefSeq" id="WP_172354708.1">
    <property type="nucleotide sequence ID" value="NZ_BLLH01000001.1"/>
</dbReference>
<dbReference type="Gene3D" id="3.40.30.10">
    <property type="entry name" value="Glutaredoxin"/>
    <property type="match status" value="1"/>
</dbReference>
<dbReference type="SFLD" id="SFLDG01148">
    <property type="entry name" value="Xi_(cytGST)"/>
    <property type="match status" value="1"/>
</dbReference>
<dbReference type="CDD" id="cd03190">
    <property type="entry name" value="GST_C_Omega_like"/>
    <property type="match status" value="1"/>
</dbReference>
<organism evidence="4 5">
    <name type="scientific">Pseudolactococcus insecticola</name>
    <dbReference type="NCBI Taxonomy" id="2709158"/>
    <lineage>
        <taxon>Bacteria</taxon>
        <taxon>Bacillati</taxon>
        <taxon>Bacillota</taxon>
        <taxon>Bacilli</taxon>
        <taxon>Lactobacillales</taxon>
        <taxon>Streptococcaceae</taxon>
        <taxon>Pseudolactococcus</taxon>
    </lineage>
</organism>
<feature type="active site" description="Nucleophile" evidence="1">
    <location>
        <position position="70"/>
    </location>
</feature>
<gene>
    <name evidence="4" type="ORF">Hs20B_01910</name>
</gene>
<feature type="binding site" evidence="2">
    <location>
        <begin position="141"/>
        <end position="144"/>
    </location>
    <ligand>
        <name>glutathione</name>
        <dbReference type="ChEBI" id="CHEBI:57925"/>
    </ligand>
</feature>
<evidence type="ECO:0000256" key="1">
    <source>
        <dbReference type="PIRSR" id="PIRSR015753-1"/>
    </source>
</evidence>
<feature type="binding site" evidence="2">
    <location>
        <position position="106"/>
    </location>
    <ligand>
        <name>glutathione</name>
        <dbReference type="ChEBI" id="CHEBI:57925"/>
    </ligand>
</feature>
<evidence type="ECO:0000256" key="3">
    <source>
        <dbReference type="PIRSR" id="PIRSR015753-3"/>
    </source>
</evidence>
<feature type="site" description="Lowers pKa of active site Cys" evidence="3">
    <location>
        <position position="308"/>
    </location>
</feature>
<evidence type="ECO:0000313" key="4">
    <source>
        <dbReference type="EMBL" id="GFH39793.1"/>
    </source>
</evidence>
<dbReference type="InterPro" id="IPR036282">
    <property type="entry name" value="Glutathione-S-Trfase_C_sf"/>
</dbReference>
<dbReference type="GO" id="GO:0005737">
    <property type="term" value="C:cytoplasm"/>
    <property type="evidence" value="ECO:0007669"/>
    <property type="project" value="TreeGrafter"/>
</dbReference>
<dbReference type="PIRSF" id="PIRSF015753">
    <property type="entry name" value="GST"/>
    <property type="match status" value="1"/>
</dbReference>
<sequence length="350" mass="40894">MTEDKSKLHDIDGNFKTEQDFTTKKSVEVAANGRFVRQTNEFIATFGDDIENGELPVEAGKYRLLWAPVCPWAHRSVIVRKILGLEDVISLGTADPLRPKLDHIDWSFTLDEGDVDPVLGIKYIGEVYENADPNYLTDGKRPTVPALVDIESKKVVENDYHNLTYYFERDWKKFHKKGAPDLFPEDLEQDIRELNDIVFLEVNNGVYRAGFARSQEAYEKAYDRLFARLDWLEERLSKRRYLHGDRLTDSDVRLYTTLARFDVAYYSAFNCNRNRLIDFPNLWAYARDLYQTYGFGDTTDFEAIKKHYFLSTHIDPTEDHQKILPKGPELSVWTNWNEPHGRDKIDFEIK</sequence>
<protein>
    <submittedName>
        <fullName evidence="4">Glutathione-dependent reductase</fullName>
    </submittedName>
</protein>
<keyword evidence="5" id="KW-1185">Reference proteome</keyword>
<proteinExistence type="predicted"/>
<dbReference type="InterPro" id="IPR016639">
    <property type="entry name" value="GST_Omega/GSH"/>
</dbReference>
<dbReference type="Gene3D" id="1.20.1050.10">
    <property type="match status" value="1"/>
</dbReference>
<feature type="site" description="Lowers pKa of active site Cys" evidence="3">
    <location>
        <position position="265"/>
    </location>
</feature>
<evidence type="ECO:0000313" key="5">
    <source>
        <dbReference type="Proteomes" id="UP000475928"/>
    </source>
</evidence>
<dbReference type="EMBL" id="BLLH01000001">
    <property type="protein sequence ID" value="GFH39793.1"/>
    <property type="molecule type" value="Genomic_DNA"/>
</dbReference>
<dbReference type="Pfam" id="PF13410">
    <property type="entry name" value="GST_C_2"/>
    <property type="match status" value="1"/>
</dbReference>
<dbReference type="SUPFAM" id="SSF47616">
    <property type="entry name" value="GST C-terminal domain-like"/>
    <property type="match status" value="1"/>
</dbReference>